<sequence>MADTMIWVFVVGLGLLLLGLLALLRVAFRETLLWGLLVILLPPLLLWYVVTRWRQTQVPVYVVLSAMLIVIAALYGGASTPLADYLRHSSLAPVLMAYGWNGRIDMPFKPEDDVPVSNAGAVEALREQEAAAARAQKLAEQKVRPKPSKPTPPPVYRYQLAGLNHLEQYAGRRVRVETVSGGTVEGVLASVTGDGITVNADQSIGSVGYQLNWSRITAVSVYAPKGSVIPPAKPASSTSGEPSAGTAASAPLPVSSTSATPPAAPQVQGNLPASTTTATP</sequence>
<keyword evidence="2" id="KW-0472">Membrane</keyword>
<reference evidence="3 4" key="1">
    <citation type="submission" date="2016-09" db="EMBL/GenBank/DDBJ databases">
        <title>Acidihalobacter prosperus V6 (DSM14174).</title>
        <authorList>
            <person name="Khaleque H.N."/>
            <person name="Ramsay J.P."/>
            <person name="Murphy R.J.T."/>
            <person name="Kaksonen A.H."/>
            <person name="Boxall N.J."/>
            <person name="Watkin E.L.J."/>
        </authorList>
    </citation>
    <scope>NUCLEOTIDE SEQUENCE [LARGE SCALE GENOMIC DNA]</scope>
    <source>
        <strain evidence="3 4">V6</strain>
    </source>
</reference>
<feature type="compositionally biased region" description="Polar residues" evidence="1">
    <location>
        <begin position="267"/>
        <end position="280"/>
    </location>
</feature>
<feature type="transmembrane region" description="Helical" evidence="2">
    <location>
        <begin position="31"/>
        <end position="50"/>
    </location>
</feature>
<feature type="region of interest" description="Disordered" evidence="1">
    <location>
        <begin position="227"/>
        <end position="280"/>
    </location>
</feature>
<dbReference type="RefSeq" id="WP_070071541.1">
    <property type="nucleotide sequence ID" value="NZ_CP017448.1"/>
</dbReference>
<evidence type="ECO:0000313" key="4">
    <source>
        <dbReference type="Proteomes" id="UP000095342"/>
    </source>
</evidence>
<feature type="transmembrane region" description="Helical" evidence="2">
    <location>
        <begin position="56"/>
        <end position="78"/>
    </location>
</feature>
<dbReference type="KEGG" id="aaeo:BJI67_01610"/>
<feature type="transmembrane region" description="Helical" evidence="2">
    <location>
        <begin position="6"/>
        <end position="24"/>
    </location>
</feature>
<keyword evidence="4" id="KW-1185">Reference proteome</keyword>
<dbReference type="EMBL" id="CP017448">
    <property type="protein sequence ID" value="AOV15942.1"/>
    <property type="molecule type" value="Genomic_DNA"/>
</dbReference>
<dbReference type="AlphaFoldDB" id="A0A1D8K4R5"/>
<proteinExistence type="predicted"/>
<protein>
    <submittedName>
        <fullName evidence="3">Uncharacterized protein</fullName>
    </submittedName>
</protein>
<organism evidence="3 4">
    <name type="scientific">Acidihalobacter aeolianus</name>
    <dbReference type="NCBI Taxonomy" id="2792603"/>
    <lineage>
        <taxon>Bacteria</taxon>
        <taxon>Pseudomonadati</taxon>
        <taxon>Pseudomonadota</taxon>
        <taxon>Gammaproteobacteria</taxon>
        <taxon>Chromatiales</taxon>
        <taxon>Ectothiorhodospiraceae</taxon>
        <taxon>Acidihalobacter</taxon>
    </lineage>
</organism>
<evidence type="ECO:0000256" key="1">
    <source>
        <dbReference type="SAM" id="MobiDB-lite"/>
    </source>
</evidence>
<keyword evidence="2" id="KW-1133">Transmembrane helix</keyword>
<keyword evidence="2" id="KW-0812">Transmembrane</keyword>
<evidence type="ECO:0000256" key="2">
    <source>
        <dbReference type="SAM" id="Phobius"/>
    </source>
</evidence>
<evidence type="ECO:0000313" key="3">
    <source>
        <dbReference type="EMBL" id="AOV15942.1"/>
    </source>
</evidence>
<gene>
    <name evidence="3" type="ORF">BJI67_01610</name>
</gene>
<accession>A0A1D8K4R5</accession>
<dbReference type="Proteomes" id="UP000095342">
    <property type="component" value="Chromosome"/>
</dbReference>
<name>A0A1D8K4R5_9GAMM</name>